<accession>A0A075A054</accession>
<evidence type="ECO:0000313" key="3">
    <source>
        <dbReference type="Proteomes" id="UP000054324"/>
    </source>
</evidence>
<dbReference type="OrthoDB" id="6259646at2759"/>
<sequence length="623" mass="67476">MEVTTFLTGHRGSTFPVACPQSSDKCCTINRSTSPHPSVSSSGSEEVRCSLDELDAVIATYDDGSGRQNAQENTSKAAICCPLNHASSSFGKRITDLPQNEARRNSCTFLENERLSGAADSTDYSTATLRNPRRQSDRQQSIELQSSRTTGSFHTEFPPPPPVESFAPDSFILPPPPSAIPDPKALRTFQPGGVTGPIYVRTSLPLQIISKCSLTTASPKTPQTRARSSSLSPPQPTKMPTRPTVPQRAPSTRLSTVPTSPDAPTSKSPPSTHSRTHDIVQQSHSAAESSLDQQPVPPVNEMIRRFDILTTADSGQPTVTVRDKASAQPPTQSKPRTEATHPSHSSQGIPSADSQAPVNRSTNPNHTKAQFFDDGPDTSPLPTVQQLAREFSAAMAASNAVTTNTQGTALLPGRHMMNGSSTQGQNLRSMVHPVAAPALVNFGGIGVSFGRCSPTHRSNDPRRQQMPKSSRSADLPESQLSSHTGTRVLSTSQSGEQAFRPIQCLRLDPTTLDTLLRYNIVDANQIPGYQPICVGNLPDWKLQKLERKNREAADAYAMELQKWGQIPQWKREIIEKRQFGKPDAGLGSPCCDIRPEQHASLISAELTAKLQRRLEKVDSVPTS</sequence>
<feature type="region of interest" description="Disordered" evidence="1">
    <location>
        <begin position="310"/>
        <end position="382"/>
    </location>
</feature>
<feature type="region of interest" description="Disordered" evidence="1">
    <location>
        <begin position="118"/>
        <end position="188"/>
    </location>
</feature>
<protein>
    <submittedName>
        <fullName evidence="2">Uncharacterized protein</fullName>
    </submittedName>
</protein>
<feature type="compositionally biased region" description="Polar residues" evidence="1">
    <location>
        <begin position="466"/>
        <end position="494"/>
    </location>
</feature>
<evidence type="ECO:0000256" key="1">
    <source>
        <dbReference type="SAM" id="MobiDB-lite"/>
    </source>
</evidence>
<proteinExistence type="predicted"/>
<feature type="region of interest" description="Disordered" evidence="1">
    <location>
        <begin position="452"/>
        <end position="494"/>
    </location>
</feature>
<dbReference type="GeneID" id="20324897"/>
<evidence type="ECO:0000313" key="2">
    <source>
        <dbReference type="EMBL" id="KER20789.1"/>
    </source>
</evidence>
<reference evidence="2 3" key="1">
    <citation type="submission" date="2013-11" db="EMBL/GenBank/DDBJ databases">
        <title>Opisthorchis viverrini - life in the bile duct.</title>
        <authorList>
            <person name="Young N.D."/>
            <person name="Nagarajan N."/>
            <person name="Lin S.J."/>
            <person name="Korhonen P.K."/>
            <person name="Jex A.R."/>
            <person name="Hall R.S."/>
            <person name="Safavi-Hemami H."/>
            <person name="Kaewkong W."/>
            <person name="Bertrand D."/>
            <person name="Gao S."/>
            <person name="Seet Q."/>
            <person name="Wongkham S."/>
            <person name="Teh B.T."/>
            <person name="Wongkham C."/>
            <person name="Intapan P.M."/>
            <person name="Maleewong W."/>
            <person name="Yang X."/>
            <person name="Hu M."/>
            <person name="Wang Z."/>
            <person name="Hofmann A."/>
            <person name="Sternberg P.W."/>
            <person name="Tan P."/>
            <person name="Wang J."/>
            <person name="Gasser R.B."/>
        </authorList>
    </citation>
    <scope>NUCLEOTIDE SEQUENCE [LARGE SCALE GENOMIC DNA]</scope>
</reference>
<dbReference type="EMBL" id="KL597020">
    <property type="protein sequence ID" value="KER20789.1"/>
    <property type="molecule type" value="Genomic_DNA"/>
</dbReference>
<dbReference type="STRING" id="6198.A0A075A054"/>
<keyword evidence="3" id="KW-1185">Reference proteome</keyword>
<dbReference type="CTD" id="20324897"/>
<organism evidence="2 3">
    <name type="scientific">Opisthorchis viverrini</name>
    <name type="common">Southeast Asian liver fluke</name>
    <dbReference type="NCBI Taxonomy" id="6198"/>
    <lineage>
        <taxon>Eukaryota</taxon>
        <taxon>Metazoa</taxon>
        <taxon>Spiralia</taxon>
        <taxon>Lophotrochozoa</taxon>
        <taxon>Platyhelminthes</taxon>
        <taxon>Trematoda</taxon>
        <taxon>Digenea</taxon>
        <taxon>Opisthorchiida</taxon>
        <taxon>Opisthorchiata</taxon>
        <taxon>Opisthorchiidae</taxon>
        <taxon>Opisthorchis</taxon>
    </lineage>
</organism>
<dbReference type="RefSeq" id="XP_009175453.1">
    <property type="nucleotide sequence ID" value="XM_009177189.1"/>
</dbReference>
<feature type="compositionally biased region" description="Polar residues" evidence="1">
    <location>
        <begin position="249"/>
        <end position="293"/>
    </location>
</feature>
<feature type="compositionally biased region" description="Polar residues" evidence="1">
    <location>
        <begin position="342"/>
        <end position="368"/>
    </location>
</feature>
<gene>
    <name evidence="2" type="ORF">T265_10729</name>
</gene>
<name>A0A075A054_OPIVI</name>
<feature type="region of interest" description="Disordered" evidence="1">
    <location>
        <begin position="215"/>
        <end position="297"/>
    </location>
</feature>
<dbReference type="Proteomes" id="UP000054324">
    <property type="component" value="Unassembled WGS sequence"/>
</dbReference>
<feature type="compositionally biased region" description="Polar residues" evidence="1">
    <location>
        <begin position="138"/>
        <end position="153"/>
    </location>
</feature>
<dbReference type="KEGG" id="ovi:T265_10729"/>
<feature type="compositionally biased region" description="Polar residues" evidence="1">
    <location>
        <begin position="215"/>
        <end position="232"/>
    </location>
</feature>
<dbReference type="AlphaFoldDB" id="A0A075A054"/>